<dbReference type="EMBL" id="LR796838">
    <property type="protein sequence ID" value="CAB4169064.1"/>
    <property type="molecule type" value="Genomic_DNA"/>
</dbReference>
<evidence type="ECO:0000313" key="8">
    <source>
        <dbReference type="EMBL" id="CAB5227550.1"/>
    </source>
</evidence>
<keyword evidence="2" id="KW-0808">Transferase</keyword>
<evidence type="ECO:0000313" key="7">
    <source>
        <dbReference type="EMBL" id="CAB4210485.1"/>
    </source>
</evidence>
<dbReference type="GO" id="GO:0016020">
    <property type="term" value="C:membrane"/>
    <property type="evidence" value="ECO:0007669"/>
    <property type="project" value="InterPro"/>
</dbReference>
<dbReference type="InterPro" id="IPR008630">
    <property type="entry name" value="Glyco_trans_34"/>
</dbReference>
<dbReference type="EMBL" id="LR796942">
    <property type="protein sequence ID" value="CAB4176665.1"/>
    <property type="molecule type" value="Genomic_DNA"/>
</dbReference>
<dbReference type="GO" id="GO:0006487">
    <property type="term" value="P:protein N-linked glycosylation"/>
    <property type="evidence" value="ECO:0007669"/>
    <property type="project" value="TreeGrafter"/>
</dbReference>
<evidence type="ECO:0000313" key="6">
    <source>
        <dbReference type="EMBL" id="CAB4198055.1"/>
    </source>
</evidence>
<dbReference type="EMBL" id="LR797361">
    <property type="protein sequence ID" value="CAB4210485.1"/>
    <property type="molecule type" value="Genomic_DNA"/>
</dbReference>
<evidence type="ECO:0000256" key="1">
    <source>
        <dbReference type="ARBA" id="ARBA00022676"/>
    </source>
</evidence>
<evidence type="ECO:0000313" key="4">
    <source>
        <dbReference type="EMBL" id="CAB4176665.1"/>
    </source>
</evidence>
<dbReference type="PANTHER" id="PTHR31306:SF4">
    <property type="entry name" value="ALPHA-1,2-GALACTOSYLTRANSFERASE"/>
    <property type="match status" value="1"/>
</dbReference>
<evidence type="ECO:0000313" key="3">
    <source>
        <dbReference type="EMBL" id="CAB4169064.1"/>
    </source>
</evidence>
<dbReference type="EMBL" id="LR798377">
    <property type="protein sequence ID" value="CAB5227550.1"/>
    <property type="molecule type" value="Genomic_DNA"/>
</dbReference>
<evidence type="ECO:0000313" key="5">
    <source>
        <dbReference type="EMBL" id="CAB4181061.1"/>
    </source>
</evidence>
<dbReference type="EMBL" id="LR797259">
    <property type="protein sequence ID" value="CAB4198055.1"/>
    <property type="molecule type" value="Genomic_DNA"/>
</dbReference>
<reference evidence="6" key="1">
    <citation type="submission" date="2020-05" db="EMBL/GenBank/DDBJ databases">
        <authorList>
            <person name="Chiriac C."/>
            <person name="Salcher M."/>
            <person name="Ghai R."/>
            <person name="Kavagutti S V."/>
        </authorList>
    </citation>
    <scope>NUCLEOTIDE SEQUENCE</scope>
</reference>
<dbReference type="GO" id="GO:0016757">
    <property type="term" value="F:glycosyltransferase activity"/>
    <property type="evidence" value="ECO:0007669"/>
    <property type="project" value="UniProtKB-KW"/>
</dbReference>
<sequence length="206" mass="23524">MKIAMVTSVSDCTPWAEFTTPNHSEYCKRNGYTFIARHLPYTEAVGDFAFLLDLLSHFDAVWALDSDAVVTNMSYKVESILAYDGNSMHVCREQISDLVRINCGSVIWTPGCKRLIQSLVDHEAEWRSLTWIWQQWVEQLFYGERQVTGIDARSCITVHPSRTFNSCDHGDVQNWMSGDFVFHPCGEALDRKMASIKFVIEGSVIR</sequence>
<protein>
    <recommendedName>
        <fullName evidence="9">Nucleotide-diphospho-sugar transferase domain-containing protein</fullName>
    </recommendedName>
</protein>
<accession>A0A6J5RZZ3</accession>
<gene>
    <name evidence="5" type="ORF">UFOVP1073_8</name>
    <name evidence="6" type="ORF">UFOVP1308_47</name>
    <name evidence="7" type="ORF">UFOVP1423_22</name>
    <name evidence="8" type="ORF">UFOVP1520_67</name>
    <name evidence="3" type="ORF">UFOVP898_10</name>
    <name evidence="4" type="ORF">UFOVP985_49</name>
</gene>
<dbReference type="InterPro" id="IPR029044">
    <property type="entry name" value="Nucleotide-diphossugar_trans"/>
</dbReference>
<dbReference type="PANTHER" id="PTHR31306">
    <property type="entry name" value="ALPHA-1,6-MANNOSYLTRANSFERASE MNN11-RELATED"/>
    <property type="match status" value="1"/>
</dbReference>
<name>A0A6J5RZZ3_9CAUD</name>
<evidence type="ECO:0000256" key="2">
    <source>
        <dbReference type="ARBA" id="ARBA00022679"/>
    </source>
</evidence>
<proteinExistence type="predicted"/>
<keyword evidence="1" id="KW-0328">Glycosyltransferase</keyword>
<organism evidence="6">
    <name type="scientific">uncultured Caudovirales phage</name>
    <dbReference type="NCBI Taxonomy" id="2100421"/>
    <lineage>
        <taxon>Viruses</taxon>
        <taxon>Duplodnaviria</taxon>
        <taxon>Heunggongvirae</taxon>
        <taxon>Uroviricota</taxon>
        <taxon>Caudoviricetes</taxon>
        <taxon>Peduoviridae</taxon>
        <taxon>Maltschvirus</taxon>
        <taxon>Maltschvirus maltsch</taxon>
    </lineage>
</organism>
<dbReference type="Gene3D" id="3.90.550.10">
    <property type="entry name" value="Spore Coat Polysaccharide Biosynthesis Protein SpsA, Chain A"/>
    <property type="match status" value="1"/>
</dbReference>
<evidence type="ECO:0008006" key="9">
    <source>
        <dbReference type="Google" id="ProtNLM"/>
    </source>
</evidence>
<dbReference type="EMBL" id="LR797009">
    <property type="protein sequence ID" value="CAB4181061.1"/>
    <property type="molecule type" value="Genomic_DNA"/>
</dbReference>